<gene>
    <name evidence="1" type="ORF">HLH44_03645</name>
</gene>
<proteinExistence type="predicted"/>
<name>A0A7W4JXJ9_9PROT</name>
<dbReference type="EMBL" id="JABEQP010000002">
    <property type="protein sequence ID" value="MBB2196565.1"/>
    <property type="molecule type" value="Genomic_DNA"/>
</dbReference>
<evidence type="ECO:0000313" key="2">
    <source>
        <dbReference type="Proteomes" id="UP000530320"/>
    </source>
</evidence>
<dbReference type="Gene3D" id="2.40.300.10">
    <property type="entry name" value="Head decoration protein D"/>
    <property type="match status" value="1"/>
</dbReference>
<dbReference type="RefSeq" id="WP_183008150.1">
    <property type="nucleotide sequence ID" value="NZ_JABEQP010000002.1"/>
</dbReference>
<evidence type="ECO:0000313" key="1">
    <source>
        <dbReference type="EMBL" id="MBB2196565.1"/>
    </source>
</evidence>
<reference evidence="1 2" key="1">
    <citation type="submission" date="2020-04" db="EMBL/GenBank/DDBJ databases">
        <title>Description of novel Gluconacetobacter.</title>
        <authorList>
            <person name="Sombolestani A."/>
        </authorList>
    </citation>
    <scope>NUCLEOTIDE SEQUENCE [LARGE SCALE GENOMIC DNA]</scope>
    <source>
        <strain evidence="1 2">LMG 22058</strain>
    </source>
</reference>
<accession>A0A7W4JXJ9</accession>
<dbReference type="InterPro" id="IPR004195">
    <property type="entry name" value="Head_decoration_D"/>
</dbReference>
<comment type="caution">
    <text evidence="1">The sequence shown here is derived from an EMBL/GenBank/DDBJ whole genome shotgun (WGS) entry which is preliminary data.</text>
</comment>
<sequence>MSETTSGYGFVPGARSTLFVPDQLIAGNLKLVTDTVTIGSSQTLIRGTVLGRVTASGNYILSVATATDGSQIPTAILVDNVTTAAGATQTAGVYVQGEFNANYLTFDASWTVDTLKAAIRSTLFIKTALSGVPV</sequence>
<dbReference type="Proteomes" id="UP000530320">
    <property type="component" value="Unassembled WGS sequence"/>
</dbReference>
<protein>
    <submittedName>
        <fullName evidence="1">Head decoration protein</fullName>
    </submittedName>
</protein>
<organism evidence="1 2">
    <name type="scientific">Gluconacetobacter dulcium</name>
    <dbReference type="NCBI Taxonomy" id="2729096"/>
    <lineage>
        <taxon>Bacteria</taxon>
        <taxon>Pseudomonadati</taxon>
        <taxon>Pseudomonadota</taxon>
        <taxon>Alphaproteobacteria</taxon>
        <taxon>Acetobacterales</taxon>
        <taxon>Acetobacteraceae</taxon>
        <taxon>Gluconacetobacter</taxon>
    </lineage>
</organism>
<dbReference type="Pfam" id="PF02924">
    <property type="entry name" value="HDPD"/>
    <property type="match status" value="1"/>
</dbReference>
<dbReference type="AlphaFoldDB" id="A0A7W4JXJ9"/>